<dbReference type="OrthoDB" id="4068815at2759"/>
<evidence type="ECO:0000256" key="2">
    <source>
        <dbReference type="SAM" id="Phobius"/>
    </source>
</evidence>
<keyword evidence="2" id="KW-1133">Transmembrane helix</keyword>
<protein>
    <submittedName>
        <fullName evidence="3">Uncharacterized protein</fullName>
    </submittedName>
</protein>
<reference evidence="3" key="1">
    <citation type="journal article" date="2019" name="G3 (Bethesda)">
        <title>Genome Assemblies of Two Rare Opportunistic Yeast Pathogens: Diutina rugosa (syn. Candida rugosa) and Trichomonascus ciferrii (syn. Candida ciferrii).</title>
        <authorList>
            <person name="Mixao V."/>
            <person name="Saus E."/>
            <person name="Hansen A.P."/>
            <person name="Lass-Florl C."/>
            <person name="Gabaldon T."/>
        </authorList>
    </citation>
    <scope>NUCLEOTIDE SEQUENCE</scope>
    <source>
        <strain evidence="3">CBS 4856</strain>
    </source>
</reference>
<feature type="compositionally biased region" description="Acidic residues" evidence="1">
    <location>
        <begin position="10"/>
        <end position="23"/>
    </location>
</feature>
<feature type="region of interest" description="Disordered" evidence="1">
    <location>
        <begin position="1"/>
        <end position="23"/>
    </location>
</feature>
<organism evidence="3 4">
    <name type="scientific">Trichomonascus ciferrii</name>
    <dbReference type="NCBI Taxonomy" id="44093"/>
    <lineage>
        <taxon>Eukaryota</taxon>
        <taxon>Fungi</taxon>
        <taxon>Dikarya</taxon>
        <taxon>Ascomycota</taxon>
        <taxon>Saccharomycotina</taxon>
        <taxon>Dipodascomycetes</taxon>
        <taxon>Dipodascales</taxon>
        <taxon>Trichomonascaceae</taxon>
        <taxon>Trichomonascus</taxon>
        <taxon>Trichomonascus ciferrii complex</taxon>
    </lineage>
</organism>
<dbReference type="Pfam" id="PF08728">
    <property type="entry name" value="CRT10"/>
    <property type="match status" value="2"/>
</dbReference>
<keyword evidence="2" id="KW-0812">Transmembrane</keyword>
<feature type="region of interest" description="Disordered" evidence="1">
    <location>
        <begin position="321"/>
        <end position="380"/>
    </location>
</feature>
<keyword evidence="2" id="KW-0472">Membrane</keyword>
<dbReference type="Proteomes" id="UP000761534">
    <property type="component" value="Unassembled WGS sequence"/>
</dbReference>
<dbReference type="EMBL" id="SWFS01000529">
    <property type="protein sequence ID" value="KAA8899156.1"/>
    <property type="molecule type" value="Genomic_DNA"/>
</dbReference>
<sequence>MDDERVYNGTEDEEEHVEVGSDETLSDEAFIEEVSLLLPDSGEEEWRNGLGEGDGVGLSCEAMPADQPASKYESPLSMEYLGHVHVQMPRMPVFRNNLMVASGRFDLLMVANMAEIHVFEYNPVTGVPYDKPSLVVNTRPGETTAAMVQGANWPVDPHGINYIRLKQIRQREVLLAAGDNGRTYLFYVQELFTEVRRKNSERARNPGPDPLDVRSPIEPFLWVSVNSSVWGVDIEPNHDLLAVSNNSHNAVVFFLGPFLDGRVANPALIKRIVSPKLDHNIPDVEFVEIEDRYKKPHTFYLSCIAISGEVALWEFSYDDTANSPHTDEEQTPSSPRRSRPRGSGGVPPESLTDSEPESEPESSAMGLESESDEQEPHQGYEMRPFEGGMWWYKEDLRQDGWCIKGVCEQDFKVVSSLYEATGNQWLNEDAIFKYFNKESIRILKGDDDNTSTIQPGVRFSNYDIETKFAQALRHSPWSTVAQDRHYTLPICQKRDIKKTRYLKERKNDPEKLLSPPFNNSFFICTTKRSLYLCRVEDLYCNGARGNVFSWETPAGSNEGHFDRLSILLVVPALSAVVVASQVGVVSVFRLTRYRGVFCMRQEYCFPRAERRAFADIGSQIIAGVSISPIRHSQPGELPEFEPQEPDEHYEHQTRFRLSIIHLDNTISTYELSRPKPSEDQLEDLVL</sequence>
<keyword evidence="4" id="KW-1185">Reference proteome</keyword>
<evidence type="ECO:0000313" key="3">
    <source>
        <dbReference type="EMBL" id="KAA8899156.1"/>
    </source>
</evidence>
<evidence type="ECO:0000256" key="1">
    <source>
        <dbReference type="SAM" id="MobiDB-lite"/>
    </source>
</evidence>
<name>A0A642UHN4_9ASCO</name>
<feature type="transmembrane region" description="Helical" evidence="2">
    <location>
        <begin position="566"/>
        <end position="590"/>
    </location>
</feature>
<dbReference type="VEuPathDB" id="FungiDB:TRICI_006384"/>
<dbReference type="AlphaFoldDB" id="A0A642UHN4"/>
<proteinExistence type="predicted"/>
<comment type="caution">
    <text evidence="3">The sequence shown here is derived from an EMBL/GenBank/DDBJ whole genome shotgun (WGS) entry which is preliminary data.</text>
</comment>
<gene>
    <name evidence="3" type="ORF">TRICI_006384</name>
</gene>
<evidence type="ECO:0000313" key="4">
    <source>
        <dbReference type="Proteomes" id="UP000761534"/>
    </source>
</evidence>
<accession>A0A642UHN4</accession>
<dbReference type="InterPro" id="IPR014839">
    <property type="entry name" value="Crt10"/>
</dbReference>